<dbReference type="RefSeq" id="WP_295700632.1">
    <property type="nucleotide sequence ID" value="NZ_CP145316.1"/>
</dbReference>
<dbReference type="EMBL" id="CP145316">
    <property type="protein sequence ID" value="XAM17522.1"/>
    <property type="molecule type" value="Genomic_DNA"/>
</dbReference>
<name>A0ABZ3F5V9_9HELI</name>
<keyword evidence="2" id="KW-1185">Reference proteome</keyword>
<proteinExistence type="predicted"/>
<dbReference type="Proteomes" id="UP001434737">
    <property type="component" value="Chromosome"/>
</dbReference>
<reference evidence="1 2" key="1">
    <citation type="submission" date="2024-02" db="EMBL/GenBank/DDBJ databases">
        <title>Genome and pathogenicity analysis of Helicobacter mastomyrinus isolated from mice.</title>
        <authorList>
            <person name="Zhu L."/>
        </authorList>
    </citation>
    <scope>NUCLEOTIDE SEQUENCE [LARGE SCALE GENOMIC DNA]</scope>
    <source>
        <strain evidence="1 2">Hm-17</strain>
    </source>
</reference>
<gene>
    <name evidence="1" type="ORF">V3I05_07490</name>
</gene>
<protein>
    <submittedName>
        <fullName evidence="1">Uncharacterized protein</fullName>
    </submittedName>
</protein>
<sequence length="46" mass="5291">MKKLSIVCFMIEISIYTALTDKLRARIYITHKHKNIALPENCGGKQ</sequence>
<accession>A0ABZ3F5V9</accession>
<evidence type="ECO:0000313" key="2">
    <source>
        <dbReference type="Proteomes" id="UP001434737"/>
    </source>
</evidence>
<evidence type="ECO:0000313" key="1">
    <source>
        <dbReference type="EMBL" id="XAM17522.1"/>
    </source>
</evidence>
<organism evidence="1 2">
    <name type="scientific">Helicobacter mastomyrinus</name>
    <dbReference type="NCBI Taxonomy" id="287948"/>
    <lineage>
        <taxon>Bacteria</taxon>
        <taxon>Pseudomonadati</taxon>
        <taxon>Campylobacterota</taxon>
        <taxon>Epsilonproteobacteria</taxon>
        <taxon>Campylobacterales</taxon>
        <taxon>Helicobacteraceae</taxon>
        <taxon>Helicobacter</taxon>
    </lineage>
</organism>